<dbReference type="EMBL" id="QGKM01000011">
    <property type="protein sequence ID" value="PWQ99404.1"/>
    <property type="molecule type" value="Genomic_DNA"/>
</dbReference>
<evidence type="ECO:0000313" key="2">
    <source>
        <dbReference type="Proteomes" id="UP000245539"/>
    </source>
</evidence>
<name>A0A317CLD4_9GAMM</name>
<sequence length="312" mass="35670">MNIYTYSPFVLSMLVSAGCSTHHFDRNERFSSAGSDYTVSVSELLKETQSKIIEVNTKLLLVSPRPTKEGRRKALQEQNASVASLIDKIDEYRRHNDLLGRYFKELEIASNAGKETEIGITLGELSHTIANLNQETVDKYGTLIPSRMSHNQMGHVQSIADQLVKTHYAKKIQRQLVRDSSIIATQLYLQGKQLDNLIDLMQSALKEGRIMHLKYEVMEPYVKGDFDGRSFQHWPEARKTWFELRRTEDVFKAVKEAQQAMSWAWQDIIRGKRDISSVNSVLKDSNDFVRAISSFKTNTPGTDNSRILIQKP</sequence>
<dbReference type="AlphaFoldDB" id="A0A317CLD4"/>
<gene>
    <name evidence="1" type="ORF">DKW60_05825</name>
</gene>
<dbReference type="Proteomes" id="UP000245539">
    <property type="component" value="Unassembled WGS sequence"/>
</dbReference>
<organism evidence="1 2">
    <name type="scientific">Leucothrix pacifica</name>
    <dbReference type="NCBI Taxonomy" id="1247513"/>
    <lineage>
        <taxon>Bacteria</taxon>
        <taxon>Pseudomonadati</taxon>
        <taxon>Pseudomonadota</taxon>
        <taxon>Gammaproteobacteria</taxon>
        <taxon>Thiotrichales</taxon>
        <taxon>Thiotrichaceae</taxon>
        <taxon>Leucothrix</taxon>
    </lineage>
</organism>
<comment type="caution">
    <text evidence="1">The sequence shown here is derived from an EMBL/GenBank/DDBJ whole genome shotgun (WGS) entry which is preliminary data.</text>
</comment>
<keyword evidence="2" id="KW-1185">Reference proteome</keyword>
<proteinExistence type="predicted"/>
<evidence type="ECO:0000313" key="1">
    <source>
        <dbReference type="EMBL" id="PWQ99404.1"/>
    </source>
</evidence>
<reference evidence="1 2" key="1">
    <citation type="submission" date="2018-05" db="EMBL/GenBank/DDBJ databases">
        <title>Leucothrix arctica sp. nov., isolated from Arctic seawater.</title>
        <authorList>
            <person name="Choi A."/>
            <person name="Baek K."/>
        </authorList>
    </citation>
    <scope>NUCLEOTIDE SEQUENCE [LARGE SCALE GENOMIC DNA]</scope>
    <source>
        <strain evidence="1 2">JCM 18388</strain>
    </source>
</reference>
<protein>
    <submittedName>
        <fullName evidence="1">Uncharacterized protein</fullName>
    </submittedName>
</protein>
<dbReference type="OrthoDB" id="490499at2"/>
<dbReference type="RefSeq" id="WP_109836736.1">
    <property type="nucleotide sequence ID" value="NZ_QGKM01000011.1"/>
</dbReference>
<accession>A0A317CLD4</accession>